<dbReference type="GO" id="GO:0030288">
    <property type="term" value="C:outer membrane-bounded periplasmic space"/>
    <property type="evidence" value="ECO:0007669"/>
    <property type="project" value="TreeGrafter"/>
</dbReference>
<organism evidence="4 5">
    <name type="scientific">Oryzicola mucosus</name>
    <dbReference type="NCBI Taxonomy" id="2767425"/>
    <lineage>
        <taxon>Bacteria</taxon>
        <taxon>Pseudomonadati</taxon>
        <taxon>Pseudomonadota</taxon>
        <taxon>Alphaproteobacteria</taxon>
        <taxon>Hyphomicrobiales</taxon>
        <taxon>Phyllobacteriaceae</taxon>
        <taxon>Oryzicola</taxon>
    </lineage>
</organism>
<dbReference type="Proteomes" id="UP000643405">
    <property type="component" value="Unassembled WGS sequence"/>
</dbReference>
<keyword evidence="1 3" id="KW-0732">Signal</keyword>
<evidence type="ECO:0000256" key="2">
    <source>
        <dbReference type="ARBA" id="ARBA00022764"/>
    </source>
</evidence>
<sequence length="345" mass="37824">MNLTRRQALAGMAALSAGTMFGLPAALAQNKTLIVPTLGGVWEQFWRNTLAPEFTKASGANVTLDVGNGRVWGANMRAAGVANPPYSVVMTNEVFASSLRKEGFFEKLDLSKVSNYNDLYPLAKKTDGWGAIAMVSPIGLAYRTDLVKTPPKAWKDLWTNPEFKGKIGLYSFSNSAGKMQLMLFSKIFGKDMYDTEAGFKALGELGSVIQADFNLSTGIASGEFVIAPFDFGEVARLRKQGLPIDVIVPEEGLLMFDQTINILANAPEKELAYEYANFLLAPETQALLMKEFFISPTNSKVVVPDDLKADVPISGPEMDKILSWDWDFMNQNQAAFAETWAKTVK</sequence>
<protein>
    <submittedName>
        <fullName evidence="4">ABC transporter substrate-binding protein</fullName>
    </submittedName>
</protein>
<feature type="signal peptide" evidence="3">
    <location>
        <begin position="1"/>
        <end position="28"/>
    </location>
</feature>
<dbReference type="PANTHER" id="PTHR30006:SF2">
    <property type="entry name" value="ABC TRANSPORTER SUBSTRATE-BINDING PROTEIN"/>
    <property type="match status" value="1"/>
</dbReference>
<dbReference type="PROSITE" id="PS51318">
    <property type="entry name" value="TAT"/>
    <property type="match status" value="1"/>
</dbReference>
<keyword evidence="5" id="KW-1185">Reference proteome</keyword>
<comment type="caution">
    <text evidence="4">The sequence shown here is derived from an EMBL/GenBank/DDBJ whole genome shotgun (WGS) entry which is preliminary data.</text>
</comment>
<accession>A0A8J6PST4</accession>
<dbReference type="AlphaFoldDB" id="A0A8J6PST4"/>
<feature type="chain" id="PRO_5035178870" evidence="3">
    <location>
        <begin position="29"/>
        <end position="345"/>
    </location>
</feature>
<proteinExistence type="predicted"/>
<dbReference type="GO" id="GO:0015888">
    <property type="term" value="P:thiamine transport"/>
    <property type="evidence" value="ECO:0007669"/>
    <property type="project" value="TreeGrafter"/>
</dbReference>
<dbReference type="PANTHER" id="PTHR30006">
    <property type="entry name" value="THIAMINE-BINDING PERIPLASMIC PROTEIN-RELATED"/>
    <property type="match status" value="1"/>
</dbReference>
<evidence type="ECO:0000256" key="3">
    <source>
        <dbReference type="SAM" id="SignalP"/>
    </source>
</evidence>
<evidence type="ECO:0000256" key="1">
    <source>
        <dbReference type="ARBA" id="ARBA00022729"/>
    </source>
</evidence>
<reference evidence="4" key="1">
    <citation type="submission" date="2020-09" db="EMBL/GenBank/DDBJ databases">
        <title>Genome seq and assembly of Tianweitania sp.</title>
        <authorList>
            <person name="Chhetri G."/>
        </authorList>
    </citation>
    <scope>NUCLEOTIDE SEQUENCE</scope>
    <source>
        <strain evidence="4">Rool2</strain>
    </source>
</reference>
<gene>
    <name evidence="4" type="ORF">ICI42_02090</name>
</gene>
<dbReference type="Gene3D" id="3.40.190.10">
    <property type="entry name" value="Periplasmic binding protein-like II"/>
    <property type="match status" value="2"/>
</dbReference>
<dbReference type="Pfam" id="PF13416">
    <property type="entry name" value="SBP_bac_8"/>
    <property type="match status" value="1"/>
</dbReference>
<dbReference type="RefSeq" id="WP_188162880.1">
    <property type="nucleotide sequence ID" value="NZ_JACVVX010000001.1"/>
</dbReference>
<evidence type="ECO:0000313" key="4">
    <source>
        <dbReference type="EMBL" id="MBD0413446.1"/>
    </source>
</evidence>
<dbReference type="InterPro" id="IPR006311">
    <property type="entry name" value="TAT_signal"/>
</dbReference>
<dbReference type="GO" id="GO:0030976">
    <property type="term" value="F:thiamine pyrophosphate binding"/>
    <property type="evidence" value="ECO:0007669"/>
    <property type="project" value="TreeGrafter"/>
</dbReference>
<dbReference type="GO" id="GO:0030975">
    <property type="term" value="F:thiamine binding"/>
    <property type="evidence" value="ECO:0007669"/>
    <property type="project" value="TreeGrafter"/>
</dbReference>
<dbReference type="SUPFAM" id="SSF53850">
    <property type="entry name" value="Periplasmic binding protein-like II"/>
    <property type="match status" value="1"/>
</dbReference>
<dbReference type="CDD" id="cd13589">
    <property type="entry name" value="PBP2_polyamine_RpCGA009"/>
    <property type="match status" value="1"/>
</dbReference>
<evidence type="ECO:0000313" key="5">
    <source>
        <dbReference type="Proteomes" id="UP000643405"/>
    </source>
</evidence>
<keyword evidence="2" id="KW-0574">Periplasm</keyword>
<name>A0A8J6PST4_9HYPH</name>
<dbReference type="InterPro" id="IPR006059">
    <property type="entry name" value="SBP"/>
</dbReference>
<dbReference type="EMBL" id="JACVVX010000001">
    <property type="protein sequence ID" value="MBD0413446.1"/>
    <property type="molecule type" value="Genomic_DNA"/>
</dbReference>